<dbReference type="Pfam" id="PF05065">
    <property type="entry name" value="Phage_capsid"/>
    <property type="match status" value="1"/>
</dbReference>
<dbReference type="InterPro" id="IPR024455">
    <property type="entry name" value="Phage_capsid"/>
</dbReference>
<dbReference type="AlphaFoldDB" id="A0A2J9PKG6"/>
<sequence>MTIKLSDKKENKLQSATQAMYDALSSEETEVQKQAFEDYSLALAESMEDSVNAEIAKYESARDEDTVMAKRANRLQMTPKEKKFFAEAVEKQTVDGLDELFPKTIIETIMQDLSQEHPVLSEIDTRYTEAAIKYIYADHAKQTAFWSEIPADIRQILIGSFKSLDMTVAKLSGFIALPKGYFKLGPTWLAQYVTTFLREVMAATLELAVINGDGKLKPIGIMRKLSGSTDGVYPEKTAVKITDLTPKSFGGPRGLLAKEKMLNGKISLVVNPVTYETKISPNLFFQNTQTGAWVQLGLPNGESVVKSYAVPEGKAILGNLKNYLLAVAGDVELKKYEETLAIEDMDLFIAKMFSNGLAKNPNAFVVLDLADIEGVTVPEAEGKADLAKQDTINPIQVETDPQV</sequence>
<evidence type="ECO:0000313" key="4">
    <source>
        <dbReference type="Proteomes" id="UP000192813"/>
    </source>
</evidence>
<proteinExistence type="predicted"/>
<dbReference type="RefSeq" id="WP_083067620.1">
    <property type="nucleotide sequence ID" value="NZ_NBTM02000001.1"/>
</dbReference>
<protein>
    <submittedName>
        <fullName evidence="3">Phage major capsid protein</fullName>
    </submittedName>
</protein>
<dbReference type="Proteomes" id="UP000192813">
    <property type="component" value="Unassembled WGS sequence"/>
</dbReference>
<gene>
    <name evidence="3" type="ORF">A6J77_000600</name>
</gene>
<dbReference type="SUPFAM" id="SSF56563">
    <property type="entry name" value="Major capsid protein gp5"/>
    <property type="match status" value="1"/>
</dbReference>
<feature type="domain" description="Phage capsid-like C-terminal" evidence="2">
    <location>
        <begin position="101"/>
        <end position="368"/>
    </location>
</feature>
<organism evidence="3 4">
    <name type="scientific">Aerococcus viridans</name>
    <dbReference type="NCBI Taxonomy" id="1377"/>
    <lineage>
        <taxon>Bacteria</taxon>
        <taxon>Bacillati</taxon>
        <taxon>Bacillota</taxon>
        <taxon>Bacilli</taxon>
        <taxon>Lactobacillales</taxon>
        <taxon>Aerococcaceae</taxon>
        <taxon>Aerococcus</taxon>
    </lineage>
</organism>
<dbReference type="NCBIfam" id="TIGR01554">
    <property type="entry name" value="major_cap_HK97"/>
    <property type="match status" value="1"/>
</dbReference>
<dbReference type="EMBL" id="NBTM02000001">
    <property type="protein sequence ID" value="PNL90844.1"/>
    <property type="molecule type" value="Genomic_DNA"/>
</dbReference>
<evidence type="ECO:0000256" key="1">
    <source>
        <dbReference type="ARBA" id="ARBA00004328"/>
    </source>
</evidence>
<name>A0A2J9PKG6_9LACT</name>
<reference evidence="4" key="1">
    <citation type="submission" date="2017-12" db="EMBL/GenBank/DDBJ databases">
        <title>FDA dAtabase for Regulatory Grade micrObial Sequences (FDA-ARGOS): Supporting development and validation of Infectious Disease Dx tests.</title>
        <authorList>
            <person name="Hoffmann M."/>
            <person name="Allard M."/>
            <person name="Evans P."/>
            <person name="Brown E."/>
            <person name="Tallon L."/>
            <person name="Sadzewicz L."/>
            <person name="Sengamalay N."/>
            <person name="Ott S."/>
            <person name="Godinez A."/>
            <person name="Nagaraj S."/>
            <person name="Vavikolanu K."/>
            <person name="Aluvathingal J."/>
            <person name="Nadendla S."/>
            <person name="Sichtig H."/>
        </authorList>
    </citation>
    <scope>NUCLEOTIDE SEQUENCE [LARGE SCALE GENOMIC DNA]</scope>
    <source>
        <strain evidence="4">FDAARGOS_249</strain>
    </source>
</reference>
<dbReference type="InterPro" id="IPR054612">
    <property type="entry name" value="Phage_capsid-like_C"/>
</dbReference>
<evidence type="ECO:0000259" key="2">
    <source>
        <dbReference type="Pfam" id="PF05065"/>
    </source>
</evidence>
<accession>A0A2J9PKG6</accession>
<evidence type="ECO:0000313" key="3">
    <source>
        <dbReference type="EMBL" id="PNL90844.1"/>
    </source>
</evidence>
<comment type="subcellular location">
    <subcellularLocation>
        <location evidence="1">Virion</location>
    </subcellularLocation>
</comment>
<comment type="caution">
    <text evidence="3">The sequence shown here is derived from an EMBL/GenBank/DDBJ whole genome shotgun (WGS) entry which is preliminary data.</text>
</comment>